<gene>
    <name evidence="6" type="ORF">BOX15_Mlig007831g1</name>
    <name evidence="5" type="ORF">BOX15_Mlig007831g2</name>
    <name evidence="4" type="ORF">BOX15_Mlig007831g3</name>
</gene>
<sequence length="264" mass="28867">SMSQAFHQRHGRFIRLSNGGQTATRTRSFAHGLTFSAEPLRAGELFLIEVTQTESGWSGDLRVGITQVRPDAMPRLPKFAVPDLSSRFGRSYVRTVGGVASSASSSSAASPGAAAASSSSPSPLLRRRGNLVQSPCGLVHYPNLVPRHTLKRGTDTDKGARIGVYFMPEQGQGRDAEPDLARLHLVVNGVDMGPDEQPFPYKDRDHFAVVDVYGKTKQVRIIPTCQRLPPLTDLCLLAILRMYSNDEICRLPLPERIKLYITAG</sequence>
<accession>A0A267EP30</accession>
<dbReference type="InterPro" id="IPR037962">
    <property type="entry name" value="Neuralized"/>
</dbReference>
<evidence type="ECO:0000259" key="3">
    <source>
        <dbReference type="PROSITE" id="PS51065"/>
    </source>
</evidence>
<evidence type="ECO:0000313" key="4">
    <source>
        <dbReference type="EMBL" id="PAA51604.1"/>
    </source>
</evidence>
<dbReference type="CDD" id="cd12887">
    <property type="entry name" value="SPRY_NHR_like"/>
    <property type="match status" value="1"/>
</dbReference>
<organism evidence="5 7">
    <name type="scientific">Macrostomum lignano</name>
    <dbReference type="NCBI Taxonomy" id="282301"/>
    <lineage>
        <taxon>Eukaryota</taxon>
        <taxon>Metazoa</taxon>
        <taxon>Spiralia</taxon>
        <taxon>Lophotrochozoa</taxon>
        <taxon>Platyhelminthes</taxon>
        <taxon>Rhabditophora</taxon>
        <taxon>Macrostomorpha</taxon>
        <taxon>Macrostomida</taxon>
        <taxon>Macrostomidae</taxon>
        <taxon>Macrostomum</taxon>
    </lineage>
</organism>
<feature type="compositionally biased region" description="Low complexity" evidence="1">
    <location>
        <begin position="103"/>
        <end position="123"/>
    </location>
</feature>
<dbReference type="EMBL" id="NIVC01001917">
    <property type="protein sequence ID" value="PAA62589.1"/>
    <property type="molecule type" value="Genomic_DNA"/>
</dbReference>
<dbReference type="OrthoDB" id="10059069at2759"/>
<proteinExistence type="predicted"/>
<evidence type="ECO:0000259" key="2">
    <source>
        <dbReference type="PROSITE" id="PS50225"/>
    </source>
</evidence>
<name>A0A267EP30_9PLAT</name>
<dbReference type="Pfam" id="PF07177">
    <property type="entry name" value="Neuralized"/>
    <property type="match status" value="1"/>
</dbReference>
<dbReference type="PANTHER" id="PTHR12429">
    <property type="entry name" value="NEURALIZED"/>
    <property type="match status" value="1"/>
</dbReference>
<feature type="region of interest" description="Disordered" evidence="1">
    <location>
        <begin position="103"/>
        <end position="127"/>
    </location>
</feature>
<dbReference type="STRING" id="282301.A0A267EP30"/>
<dbReference type="EMBL" id="NIVC01001371">
    <property type="protein sequence ID" value="PAA68791.1"/>
    <property type="molecule type" value="Genomic_DNA"/>
</dbReference>
<evidence type="ECO:0000256" key="1">
    <source>
        <dbReference type="SAM" id="MobiDB-lite"/>
    </source>
</evidence>
<dbReference type="GO" id="GO:0061630">
    <property type="term" value="F:ubiquitin protein ligase activity"/>
    <property type="evidence" value="ECO:0007669"/>
    <property type="project" value="TreeGrafter"/>
</dbReference>
<dbReference type="PANTHER" id="PTHR12429:SF8">
    <property type="entry name" value="NEURALIZED-LIKE PROTEIN 2"/>
    <property type="match status" value="1"/>
</dbReference>
<dbReference type="EMBL" id="NIVC01003393">
    <property type="protein sequence ID" value="PAA51604.1"/>
    <property type="molecule type" value="Genomic_DNA"/>
</dbReference>
<keyword evidence="7" id="KW-1185">Reference proteome</keyword>
<feature type="domain" description="SOCS box" evidence="2">
    <location>
        <begin position="227"/>
        <end position="264"/>
    </location>
</feature>
<evidence type="ECO:0000313" key="6">
    <source>
        <dbReference type="EMBL" id="PAA68791.1"/>
    </source>
</evidence>
<evidence type="ECO:0000313" key="7">
    <source>
        <dbReference type="Proteomes" id="UP000215902"/>
    </source>
</evidence>
<protein>
    <recommendedName>
        <fullName evidence="8">NHR domain-containing protein</fullName>
    </recommendedName>
</protein>
<dbReference type="Gene3D" id="2.60.120.920">
    <property type="match status" value="1"/>
</dbReference>
<comment type="caution">
    <text evidence="5">The sequence shown here is derived from an EMBL/GenBank/DDBJ whole genome shotgun (WGS) entry which is preliminary data.</text>
</comment>
<dbReference type="PROSITE" id="PS51065">
    <property type="entry name" value="NHR"/>
    <property type="match status" value="1"/>
</dbReference>
<evidence type="ECO:0000313" key="5">
    <source>
        <dbReference type="EMBL" id="PAA62589.1"/>
    </source>
</evidence>
<evidence type="ECO:0008006" key="8">
    <source>
        <dbReference type="Google" id="ProtNLM"/>
    </source>
</evidence>
<dbReference type="InterPro" id="IPR036036">
    <property type="entry name" value="SOCS_box-like_dom_sf"/>
</dbReference>
<dbReference type="SMART" id="SM00588">
    <property type="entry name" value="NEUZ"/>
    <property type="match status" value="1"/>
</dbReference>
<dbReference type="Proteomes" id="UP000215902">
    <property type="component" value="Unassembled WGS sequence"/>
</dbReference>
<dbReference type="AlphaFoldDB" id="A0A267EP30"/>
<feature type="non-terminal residue" evidence="5">
    <location>
        <position position="1"/>
    </location>
</feature>
<dbReference type="SUPFAM" id="SSF158235">
    <property type="entry name" value="SOCS box-like"/>
    <property type="match status" value="1"/>
</dbReference>
<dbReference type="InterPro" id="IPR001496">
    <property type="entry name" value="SOCS_box"/>
</dbReference>
<reference evidence="5 7" key="1">
    <citation type="submission" date="2017-06" db="EMBL/GenBank/DDBJ databases">
        <title>A platform for efficient transgenesis in Macrostomum lignano, a flatworm model organism for stem cell research.</title>
        <authorList>
            <person name="Berezikov E."/>
        </authorList>
    </citation>
    <scope>NUCLEOTIDE SEQUENCE [LARGE SCALE GENOMIC DNA]</scope>
    <source>
        <strain evidence="5">DV1</strain>
        <tissue evidence="5">Whole organism</tissue>
    </source>
</reference>
<dbReference type="PROSITE" id="PS50225">
    <property type="entry name" value="SOCS"/>
    <property type="match status" value="1"/>
</dbReference>
<dbReference type="InterPro" id="IPR043136">
    <property type="entry name" value="B30.2/SPRY_sf"/>
</dbReference>
<dbReference type="InterPro" id="IPR006573">
    <property type="entry name" value="NHR_dom"/>
</dbReference>
<feature type="domain" description="NHR" evidence="3">
    <location>
        <begin position="3"/>
        <end position="224"/>
    </location>
</feature>
<dbReference type="GO" id="GO:0035556">
    <property type="term" value="P:intracellular signal transduction"/>
    <property type="evidence" value="ECO:0007669"/>
    <property type="project" value="InterPro"/>
</dbReference>